<dbReference type="SUPFAM" id="SSF47384">
    <property type="entry name" value="Homodimeric domain of signal transducing histidine kinase"/>
    <property type="match status" value="1"/>
</dbReference>
<protein>
    <recommendedName>
        <fullName evidence="3">histidine kinase</fullName>
        <ecNumber evidence="3">2.7.13.3</ecNumber>
    </recommendedName>
</protein>
<keyword evidence="5" id="KW-0808">Transferase</keyword>
<dbReference type="RefSeq" id="WP_346187853.1">
    <property type="nucleotide sequence ID" value="NZ_BAABRL010000003.1"/>
</dbReference>
<evidence type="ECO:0000259" key="10">
    <source>
        <dbReference type="PROSITE" id="PS50885"/>
    </source>
</evidence>
<dbReference type="InterPro" id="IPR003661">
    <property type="entry name" value="HisK_dim/P_dom"/>
</dbReference>
<dbReference type="InterPro" id="IPR036097">
    <property type="entry name" value="HisK_dim/P_sf"/>
</dbReference>
<dbReference type="EMBL" id="BAABRL010000003">
    <property type="protein sequence ID" value="GAA5494997.1"/>
    <property type="molecule type" value="Genomic_DNA"/>
</dbReference>
<evidence type="ECO:0000256" key="6">
    <source>
        <dbReference type="ARBA" id="ARBA00022777"/>
    </source>
</evidence>
<dbReference type="Proteomes" id="UP001424741">
    <property type="component" value="Unassembled WGS sequence"/>
</dbReference>
<feature type="transmembrane region" description="Helical" evidence="8">
    <location>
        <begin position="12"/>
        <end position="31"/>
    </location>
</feature>
<dbReference type="InterPro" id="IPR003660">
    <property type="entry name" value="HAMP_dom"/>
</dbReference>
<dbReference type="PANTHER" id="PTHR43711:SF1">
    <property type="entry name" value="HISTIDINE KINASE 1"/>
    <property type="match status" value="1"/>
</dbReference>
<dbReference type="PROSITE" id="PS50109">
    <property type="entry name" value="HIS_KIN"/>
    <property type="match status" value="1"/>
</dbReference>
<evidence type="ECO:0000256" key="7">
    <source>
        <dbReference type="ARBA" id="ARBA00023012"/>
    </source>
</evidence>
<evidence type="ECO:0000256" key="5">
    <source>
        <dbReference type="ARBA" id="ARBA00022679"/>
    </source>
</evidence>
<keyword evidence="8" id="KW-1133">Transmembrane helix</keyword>
<evidence type="ECO:0000256" key="1">
    <source>
        <dbReference type="ARBA" id="ARBA00000085"/>
    </source>
</evidence>
<evidence type="ECO:0000256" key="3">
    <source>
        <dbReference type="ARBA" id="ARBA00012438"/>
    </source>
</evidence>
<dbReference type="GO" id="GO:0016301">
    <property type="term" value="F:kinase activity"/>
    <property type="evidence" value="ECO:0007669"/>
    <property type="project" value="UniProtKB-KW"/>
</dbReference>
<feature type="transmembrane region" description="Helical" evidence="8">
    <location>
        <begin position="199"/>
        <end position="222"/>
    </location>
</feature>
<evidence type="ECO:0000256" key="4">
    <source>
        <dbReference type="ARBA" id="ARBA00022553"/>
    </source>
</evidence>
<organism evidence="11 12">
    <name type="scientific">Rubritalea halochordaticola</name>
    <dbReference type="NCBI Taxonomy" id="714537"/>
    <lineage>
        <taxon>Bacteria</taxon>
        <taxon>Pseudomonadati</taxon>
        <taxon>Verrucomicrobiota</taxon>
        <taxon>Verrucomicrobiia</taxon>
        <taxon>Verrucomicrobiales</taxon>
        <taxon>Rubritaleaceae</taxon>
        <taxon>Rubritalea</taxon>
    </lineage>
</organism>
<comment type="caution">
    <text evidence="11">The sequence shown here is derived from an EMBL/GenBank/DDBJ whole genome shotgun (WGS) entry which is preliminary data.</text>
</comment>
<dbReference type="Gene3D" id="1.10.287.130">
    <property type="match status" value="1"/>
</dbReference>
<keyword evidence="12" id="KW-1185">Reference proteome</keyword>
<dbReference type="InterPro" id="IPR050736">
    <property type="entry name" value="Sensor_HK_Regulatory"/>
</dbReference>
<dbReference type="PANTHER" id="PTHR43711">
    <property type="entry name" value="TWO-COMPONENT HISTIDINE KINASE"/>
    <property type="match status" value="1"/>
</dbReference>
<dbReference type="Pfam" id="PF02518">
    <property type="entry name" value="HATPase_c"/>
    <property type="match status" value="1"/>
</dbReference>
<dbReference type="Pfam" id="PF00512">
    <property type="entry name" value="HisKA"/>
    <property type="match status" value="1"/>
</dbReference>
<dbReference type="PROSITE" id="PS50885">
    <property type="entry name" value="HAMP"/>
    <property type="match status" value="1"/>
</dbReference>
<dbReference type="EC" id="2.7.13.3" evidence="3"/>
<dbReference type="Gene3D" id="6.10.340.10">
    <property type="match status" value="1"/>
</dbReference>
<comment type="catalytic activity">
    <reaction evidence="1">
        <text>ATP + protein L-histidine = ADP + protein N-phospho-L-histidine.</text>
        <dbReference type="EC" id="2.7.13.3"/>
    </reaction>
</comment>
<sequence>MRPLSLKWKIQLWYAALLALILTALSYGYYWNESRHRLNEFDDALDKFIHPIIAELGGRPHRHPRDRNGHPDELPPMFAHHENEVDVEGWEAANFNQITFDVVKLRSEKGETILDRLEERFSDYGFYGLVWGKNSQVLTGKSSLAPDIEAPSIPEGGYWKRTRDHRFREVAHRSPHAIAIVGFDLNGLNQELAALRTEIIAAASAIWLLGVIVGGLFVTRALKHLQVIERSAELIASGKLTERIPEPKGSRSFELVQLTDELNRTYAQLESLFDKQTRFTADASHELRTPLTALNANLALALEPGRSQSELVGIVKSSKRSSARLNRIIEDLLDLSRYDSGSHKLDCESLASDTLIEGLAEELEAYVNEKGSTLVTELHGDHVYCDPFRIDQVITNLVNNALQHNSEPIRITLRTRKEPEFTVIEVVDNGIGIQPENLNRLFDRFFQEDNSRQKKAKHYNIGLGLSICQAIVKAHSGTLTVTSTPHKETAFTIRLPRFADTPSTP</sequence>
<feature type="domain" description="HAMP" evidence="10">
    <location>
        <begin position="219"/>
        <end position="274"/>
    </location>
</feature>
<evidence type="ECO:0000313" key="12">
    <source>
        <dbReference type="Proteomes" id="UP001424741"/>
    </source>
</evidence>
<dbReference type="SMART" id="SM00388">
    <property type="entry name" value="HisKA"/>
    <property type="match status" value="1"/>
</dbReference>
<dbReference type="InterPro" id="IPR005467">
    <property type="entry name" value="His_kinase_dom"/>
</dbReference>
<keyword evidence="6 11" id="KW-0418">Kinase</keyword>
<keyword evidence="7" id="KW-0902">Two-component regulatory system</keyword>
<dbReference type="Gene3D" id="3.30.565.10">
    <property type="entry name" value="Histidine kinase-like ATPase, C-terminal domain"/>
    <property type="match status" value="1"/>
</dbReference>
<dbReference type="InterPro" id="IPR003594">
    <property type="entry name" value="HATPase_dom"/>
</dbReference>
<dbReference type="SMART" id="SM00387">
    <property type="entry name" value="HATPase_c"/>
    <property type="match status" value="1"/>
</dbReference>
<feature type="domain" description="Histidine kinase" evidence="9">
    <location>
        <begin position="282"/>
        <end position="499"/>
    </location>
</feature>
<gene>
    <name evidence="11" type="primary">rcsC</name>
    <name evidence="11" type="ORF">Rhal01_01166</name>
</gene>
<dbReference type="InterPro" id="IPR004358">
    <property type="entry name" value="Sig_transdc_His_kin-like_C"/>
</dbReference>
<comment type="subcellular location">
    <subcellularLocation>
        <location evidence="2">Membrane</location>
    </subcellularLocation>
</comment>
<accession>A0ABP9UXA0</accession>
<keyword evidence="8" id="KW-0812">Transmembrane</keyword>
<reference evidence="11 12" key="1">
    <citation type="submission" date="2024-02" db="EMBL/GenBank/DDBJ databases">
        <title>Rubritalea halochordaticola NBRC 107102.</title>
        <authorList>
            <person name="Ichikawa N."/>
            <person name="Katano-Makiyama Y."/>
            <person name="Hidaka K."/>
        </authorList>
    </citation>
    <scope>NUCLEOTIDE SEQUENCE [LARGE SCALE GENOMIC DNA]</scope>
    <source>
        <strain evidence="11 12">NBRC 107102</strain>
    </source>
</reference>
<evidence type="ECO:0000256" key="2">
    <source>
        <dbReference type="ARBA" id="ARBA00004370"/>
    </source>
</evidence>
<evidence type="ECO:0000259" key="9">
    <source>
        <dbReference type="PROSITE" id="PS50109"/>
    </source>
</evidence>
<keyword evidence="4" id="KW-0597">Phosphoprotein</keyword>
<dbReference type="PRINTS" id="PR00344">
    <property type="entry name" value="BCTRLSENSOR"/>
</dbReference>
<dbReference type="InterPro" id="IPR036890">
    <property type="entry name" value="HATPase_C_sf"/>
</dbReference>
<dbReference type="CDD" id="cd00075">
    <property type="entry name" value="HATPase"/>
    <property type="match status" value="1"/>
</dbReference>
<keyword evidence="8" id="KW-0472">Membrane</keyword>
<dbReference type="SUPFAM" id="SSF55874">
    <property type="entry name" value="ATPase domain of HSP90 chaperone/DNA topoisomerase II/histidine kinase"/>
    <property type="match status" value="1"/>
</dbReference>
<evidence type="ECO:0000313" key="11">
    <source>
        <dbReference type="EMBL" id="GAA5494997.1"/>
    </source>
</evidence>
<name>A0ABP9UXA0_9BACT</name>
<evidence type="ECO:0000256" key="8">
    <source>
        <dbReference type="SAM" id="Phobius"/>
    </source>
</evidence>
<dbReference type="CDD" id="cd00082">
    <property type="entry name" value="HisKA"/>
    <property type="match status" value="1"/>
</dbReference>
<proteinExistence type="predicted"/>